<dbReference type="Pfam" id="PF19361">
    <property type="entry name" value="DUF5937"/>
    <property type="match status" value="1"/>
</dbReference>
<dbReference type="Gene3D" id="1.10.10.10">
    <property type="entry name" value="Winged helix-like DNA-binding domain superfamily/Winged helix DNA-binding domain"/>
    <property type="match status" value="1"/>
</dbReference>
<dbReference type="CDD" id="cd00090">
    <property type="entry name" value="HTH_ARSR"/>
    <property type="match status" value="1"/>
</dbReference>
<evidence type="ECO:0000256" key="1">
    <source>
        <dbReference type="ARBA" id="ARBA00023015"/>
    </source>
</evidence>
<evidence type="ECO:0000256" key="3">
    <source>
        <dbReference type="ARBA" id="ARBA00023163"/>
    </source>
</evidence>
<gene>
    <name evidence="5" type="ORF">GPZ80_21780</name>
</gene>
<organism evidence="5 6">
    <name type="scientific">Actinokineospora xionganensis</name>
    <dbReference type="NCBI Taxonomy" id="2684470"/>
    <lineage>
        <taxon>Bacteria</taxon>
        <taxon>Bacillati</taxon>
        <taxon>Actinomycetota</taxon>
        <taxon>Actinomycetes</taxon>
        <taxon>Pseudonocardiales</taxon>
        <taxon>Pseudonocardiaceae</taxon>
        <taxon>Actinokineospora</taxon>
    </lineage>
</organism>
<evidence type="ECO:0000259" key="4">
    <source>
        <dbReference type="PROSITE" id="PS50987"/>
    </source>
</evidence>
<dbReference type="SMART" id="SM00418">
    <property type="entry name" value="HTH_ARSR"/>
    <property type="match status" value="1"/>
</dbReference>
<dbReference type="Proteomes" id="UP000734823">
    <property type="component" value="Unassembled WGS sequence"/>
</dbReference>
<proteinExistence type="predicted"/>
<evidence type="ECO:0000256" key="2">
    <source>
        <dbReference type="ARBA" id="ARBA00023125"/>
    </source>
</evidence>
<dbReference type="PANTHER" id="PTHR43132:SF8">
    <property type="entry name" value="HTH-TYPE TRANSCRIPTIONAL REGULATOR KMTR"/>
    <property type="match status" value="1"/>
</dbReference>
<reference evidence="5 6" key="1">
    <citation type="submission" date="2020-06" db="EMBL/GenBank/DDBJ databases">
        <title>Actinokineospora xiongansis sp. nov., isolated from soil of Baiyangdian.</title>
        <authorList>
            <person name="Zhang X."/>
        </authorList>
    </citation>
    <scope>NUCLEOTIDE SEQUENCE [LARGE SCALE GENOMIC DNA]</scope>
    <source>
        <strain evidence="5 6">HBU206404</strain>
    </source>
</reference>
<dbReference type="InterPro" id="IPR036388">
    <property type="entry name" value="WH-like_DNA-bd_sf"/>
</dbReference>
<dbReference type="InterPro" id="IPR036390">
    <property type="entry name" value="WH_DNA-bd_sf"/>
</dbReference>
<evidence type="ECO:0000313" key="5">
    <source>
        <dbReference type="EMBL" id="MBC6449793.1"/>
    </source>
</evidence>
<dbReference type="PRINTS" id="PR00778">
    <property type="entry name" value="HTHARSR"/>
</dbReference>
<dbReference type="EMBL" id="JABVED010000012">
    <property type="protein sequence ID" value="MBC6449793.1"/>
    <property type="molecule type" value="Genomic_DNA"/>
</dbReference>
<dbReference type="RefSeq" id="WP_187222827.1">
    <property type="nucleotide sequence ID" value="NZ_JABVED010000012.1"/>
</dbReference>
<feature type="domain" description="HTH arsR-type" evidence="4">
    <location>
        <begin position="243"/>
        <end position="325"/>
    </location>
</feature>
<accession>A0ABR7LB49</accession>
<dbReference type="SUPFAM" id="SSF46785">
    <property type="entry name" value="Winged helix' DNA-binding domain"/>
    <property type="match status" value="1"/>
</dbReference>
<keyword evidence="1" id="KW-0805">Transcription regulation</keyword>
<comment type="caution">
    <text evidence="5">The sequence shown here is derived from an EMBL/GenBank/DDBJ whole genome shotgun (WGS) entry which is preliminary data.</text>
</comment>
<protein>
    <submittedName>
        <fullName evidence="5">Winged helix-turn-helix transcriptional regulator</fullName>
    </submittedName>
</protein>
<keyword evidence="2" id="KW-0238">DNA-binding</keyword>
<dbReference type="InterPro" id="IPR045981">
    <property type="entry name" value="DUF5937"/>
</dbReference>
<evidence type="ECO:0000313" key="6">
    <source>
        <dbReference type="Proteomes" id="UP000734823"/>
    </source>
</evidence>
<dbReference type="PANTHER" id="PTHR43132">
    <property type="entry name" value="ARSENICAL RESISTANCE OPERON REPRESSOR ARSR-RELATED"/>
    <property type="match status" value="1"/>
</dbReference>
<keyword evidence="3" id="KW-0804">Transcription</keyword>
<keyword evidence="6" id="KW-1185">Reference proteome</keyword>
<dbReference type="InterPro" id="IPR051011">
    <property type="entry name" value="Metal_resp_trans_reg"/>
</dbReference>
<dbReference type="InterPro" id="IPR011991">
    <property type="entry name" value="ArsR-like_HTH"/>
</dbReference>
<sequence>MATELVAGADDLLRCRFALSPLWETIAAIRTLTDVRRQPYHLPWLRRVDGLLDADYLEPLLALLPHKGYTPDFLTPPPPGPLAEFDAELSRVVATDPNQVAVELHRCLRGPRTERVSAELAARLLGDPTRTLAEIATIVRTCWEQLIDPQWPLVRDRLEADIAVRARQLADGGLHKVLADLNPRVRWSDNAVRVDTTYPMRRLLGGQGLLLMPSVFVWPAVIVVVEPPWQPTLIYPVRGVAELWQARPQRSTQALARLIGRTRAQILVNLEAAASTGTLARAHGVSPATVSGHLAALRDTGLITSRRVGRVVLYERTALGATLTS</sequence>
<name>A0ABR7LB49_9PSEU</name>
<dbReference type="InterPro" id="IPR001845">
    <property type="entry name" value="HTH_ArsR_DNA-bd_dom"/>
</dbReference>
<dbReference type="PROSITE" id="PS50987">
    <property type="entry name" value="HTH_ARSR_2"/>
    <property type="match status" value="1"/>
</dbReference>
<dbReference type="Pfam" id="PF01022">
    <property type="entry name" value="HTH_5"/>
    <property type="match status" value="1"/>
</dbReference>